<evidence type="ECO:0000313" key="6">
    <source>
        <dbReference type="EMBL" id="GFS38590.1"/>
    </source>
</evidence>
<accession>A0A8X6IBS3</accession>
<name>A0A8X6IBS3_NEPPI</name>
<dbReference type="Pfam" id="PF25440">
    <property type="entry name" value="Beta-prop_RIC1_2nd"/>
    <property type="match status" value="1"/>
</dbReference>
<dbReference type="GO" id="GO:0006886">
    <property type="term" value="P:intracellular protein transport"/>
    <property type="evidence" value="ECO:0007669"/>
    <property type="project" value="InterPro"/>
</dbReference>
<dbReference type="SUPFAM" id="SSF50978">
    <property type="entry name" value="WD40 repeat-like"/>
    <property type="match status" value="1"/>
</dbReference>
<evidence type="ECO:0000256" key="2">
    <source>
        <dbReference type="ARBA" id="ARBA00023136"/>
    </source>
</evidence>
<organism evidence="6 7">
    <name type="scientific">Nephila pilipes</name>
    <name type="common">Giant wood spider</name>
    <name type="synonym">Nephila maculata</name>
    <dbReference type="NCBI Taxonomy" id="299642"/>
    <lineage>
        <taxon>Eukaryota</taxon>
        <taxon>Metazoa</taxon>
        <taxon>Ecdysozoa</taxon>
        <taxon>Arthropoda</taxon>
        <taxon>Chelicerata</taxon>
        <taxon>Arachnida</taxon>
        <taxon>Araneae</taxon>
        <taxon>Araneomorphae</taxon>
        <taxon>Entelegynae</taxon>
        <taxon>Araneoidea</taxon>
        <taxon>Nephilidae</taxon>
        <taxon>Nephila</taxon>
    </lineage>
</organism>
<dbReference type="PANTHER" id="PTHR22746">
    <property type="entry name" value="RAB6A-GEF COMPLEX PARTNER PROTEIN 1"/>
    <property type="match status" value="1"/>
</dbReference>
<dbReference type="InterPro" id="IPR009771">
    <property type="entry name" value="RIC1_C"/>
</dbReference>
<keyword evidence="7" id="KW-1185">Reference proteome</keyword>
<keyword evidence="2" id="KW-0472">Membrane</keyword>
<comment type="subcellular location">
    <subcellularLocation>
        <location evidence="1">Membrane</location>
    </subcellularLocation>
</comment>
<dbReference type="OrthoDB" id="67540at2759"/>
<dbReference type="PANTHER" id="PTHR22746:SF10">
    <property type="entry name" value="GUANINE NUCLEOTIDE EXCHANGE FACTOR SUBUNIT RIC1"/>
    <property type="match status" value="1"/>
</dbReference>
<evidence type="ECO:0000256" key="3">
    <source>
        <dbReference type="ARBA" id="ARBA00029879"/>
    </source>
</evidence>
<protein>
    <recommendedName>
        <fullName evidence="3">Protein RIC1 homolog</fullName>
    </recommendedName>
</protein>
<evidence type="ECO:0000256" key="4">
    <source>
        <dbReference type="SAM" id="MobiDB-lite"/>
    </source>
</evidence>
<dbReference type="SUPFAM" id="SSF69322">
    <property type="entry name" value="Tricorn protease domain 2"/>
    <property type="match status" value="1"/>
</dbReference>
<dbReference type="InterPro" id="IPR036322">
    <property type="entry name" value="WD40_repeat_dom_sf"/>
</dbReference>
<reference evidence="6" key="1">
    <citation type="submission" date="2020-08" db="EMBL/GenBank/DDBJ databases">
        <title>Multicomponent nature underlies the extraordinary mechanical properties of spider dragline silk.</title>
        <authorList>
            <person name="Kono N."/>
            <person name="Nakamura H."/>
            <person name="Mori M."/>
            <person name="Yoshida Y."/>
            <person name="Ohtoshi R."/>
            <person name="Malay A.D."/>
            <person name="Moran D.A.P."/>
            <person name="Tomita M."/>
            <person name="Numata K."/>
            <person name="Arakawa K."/>
        </authorList>
    </citation>
    <scope>NUCLEOTIDE SEQUENCE</scope>
</reference>
<dbReference type="GO" id="GO:0034066">
    <property type="term" value="C:Ric1-Rgp1 guanyl-nucleotide exchange factor complex"/>
    <property type="evidence" value="ECO:0007669"/>
    <property type="project" value="InterPro"/>
</dbReference>
<evidence type="ECO:0000256" key="1">
    <source>
        <dbReference type="ARBA" id="ARBA00004370"/>
    </source>
</evidence>
<feature type="region of interest" description="Disordered" evidence="4">
    <location>
        <begin position="1402"/>
        <end position="1435"/>
    </location>
</feature>
<proteinExistence type="predicted"/>
<comment type="caution">
    <text evidence="6">The sequence shown here is derived from an EMBL/GenBank/DDBJ whole genome shotgun (WGS) entry which is preliminary data.</text>
</comment>
<feature type="compositionally biased region" description="Basic and acidic residues" evidence="4">
    <location>
        <begin position="1404"/>
        <end position="1428"/>
    </location>
</feature>
<evidence type="ECO:0000313" key="7">
    <source>
        <dbReference type="Proteomes" id="UP000887013"/>
    </source>
</evidence>
<evidence type="ECO:0000259" key="5">
    <source>
        <dbReference type="Pfam" id="PF07064"/>
    </source>
</evidence>
<dbReference type="GO" id="GO:0000139">
    <property type="term" value="C:Golgi membrane"/>
    <property type="evidence" value="ECO:0007669"/>
    <property type="project" value="TreeGrafter"/>
</dbReference>
<dbReference type="GO" id="GO:0042147">
    <property type="term" value="P:retrograde transport, endosome to Golgi"/>
    <property type="evidence" value="ECO:0007669"/>
    <property type="project" value="TreeGrafter"/>
</dbReference>
<dbReference type="EMBL" id="BMAW01043282">
    <property type="protein sequence ID" value="GFS38590.1"/>
    <property type="molecule type" value="Genomic_DNA"/>
</dbReference>
<feature type="domain" description="RIC1 C-terminal alpha solenoid region" evidence="5">
    <location>
        <begin position="798"/>
        <end position="960"/>
    </location>
</feature>
<dbReference type="InterPro" id="IPR040096">
    <property type="entry name" value="Ric1"/>
</dbReference>
<dbReference type="Pfam" id="PF07064">
    <property type="entry name" value="RIC1"/>
    <property type="match status" value="1"/>
</dbReference>
<gene>
    <name evidence="6" type="primary">RIC1</name>
    <name evidence="6" type="ORF">NPIL_572561</name>
</gene>
<dbReference type="Proteomes" id="UP000887013">
    <property type="component" value="Unassembled WGS sequence"/>
</dbReference>
<sequence length="1435" mass="161400">MYFPIGWPKYLELRNSNSVPISVFCNRDRSLFGVLTDDSISIWFIRPCVEVTCFKRSKESIDAFGLNQLAEWKPDSLMIVITTSCNHLLFFQVDVDDSIKFLYEQLDSKISGLRRESDELFLKEKVPPISLEHIHTLCLNSKISSLVCIRDELMVTTMDGHYWRVKWDAVLNEDYTLNLSNISFRFDQLQSRGSTFHGTGLFVKNMEYSPIIGGFSVVLSNGQACFITATTLKFEPHQVFGILAQDVQNALCTAVNHRYRLIAYGLKNAQGIVFCIDDITGALQSTHQLILSSKDFPDIEAAAGGVSHLKWTPDGGALAMTWEKGGFAIWSVFGALLMCSLGWDYGSADVIKNALKISSMEWGPEGYQLWTVAEKPSIKIMNEAFHSNIKVALFQFAKSALTVNAGMTGREHVFLQAEDRLYVSAGADIIHNKPINPERSSEPEMNSSTLSLSREQMLVGNKQWIIIPIPYAYLGNNWPIRYTAIDSQGQSMAVAGRSGLAHYSLITRRWKLFGNETQERDFVVMGGLLWWEDQIILGCYNLRDLRDEIRVYPQESKLDNQFVRVVKMDSQVLQLSALGDRLLSFCADSHLTLFLLQRKTSPTSSVLHVTRLLELDVSNLVFHPACVVSSLLTSLCTETVRWPRKGDESILLNICGRLLLLQQDPVSRTSDIVNNNSQKIPSYGLPTVLASCVENVWVCSHSSKETPHLTEALWIACGAHGMRVWLPLFPRDGEKQRAHNFMSKRIMLPVPVYIYPLAVLYEDAVILGAENETVLLPADSYSKNPFCIISRTSQVYLHQILRQLLKRNLGYHAWEIARSCSTLPYFPHSLELLLHEILEEEATSSDPIPDALLPRVIDFIQEFPVFLQTVVQCARKTELALWPYLFSAVGNPKNLFQACLNHGQLETAASYLIILQNLELSSISQQHATLLLDSALEAGKWELANELVRFLKAIDPSDNESVPRSFIPPNKYGLPHSTPPVSPTEDDLSFVLGTVSLTRGRSQSTTVSQKLASVMQDKSSRVQHQDIARTISDPHTIPRKRRISDHKEKGNPEEFFIDTLLTQHARKLLSSGKLKDLGYFAAHLDFHLITFFTKERNHTARVDDFIRALFTLHQDFQWPFPLSSTIYSTNGVNKVTDSTSHLDPKLSLIESSLHVYNKLNVLNANDVQNNVSENKQSENLKNFHNLTNTNSSSSLDAPEHTIEAHLSPKPKENLLTLDLSENSSLWTEDSIATFDDENLSSLSLPTEFESISEELVSRGPLETEVQLRYLLQLLMEAGCLDWALLIAIILRDAMSVIRVVNSAKQAEQFPNVLKHLREGMASIELWAEKECLGYKTFMILVHNQAKALSKMSSPSSSLLKLDIQAPSEDYCSDILYDNDQNHHRLSTSSDIPGIEGTLVLHGTSLDKEDESSSEKSDDSVDSQRKDNQTSDCVIS</sequence>
<dbReference type="GO" id="GO:0005829">
    <property type="term" value="C:cytosol"/>
    <property type="evidence" value="ECO:0007669"/>
    <property type="project" value="TreeGrafter"/>
</dbReference>